<proteinExistence type="predicted"/>
<keyword evidence="1" id="KW-1185">Reference proteome</keyword>
<organism evidence="1 2">
    <name type="scientific">Mesorhabditis belari</name>
    <dbReference type="NCBI Taxonomy" id="2138241"/>
    <lineage>
        <taxon>Eukaryota</taxon>
        <taxon>Metazoa</taxon>
        <taxon>Ecdysozoa</taxon>
        <taxon>Nematoda</taxon>
        <taxon>Chromadorea</taxon>
        <taxon>Rhabditida</taxon>
        <taxon>Rhabditina</taxon>
        <taxon>Rhabditomorpha</taxon>
        <taxon>Rhabditoidea</taxon>
        <taxon>Rhabditidae</taxon>
        <taxon>Mesorhabditinae</taxon>
        <taxon>Mesorhabditis</taxon>
    </lineage>
</organism>
<dbReference type="AlphaFoldDB" id="A0AAF3EDE4"/>
<evidence type="ECO:0000313" key="1">
    <source>
        <dbReference type="Proteomes" id="UP000887575"/>
    </source>
</evidence>
<reference evidence="2" key="1">
    <citation type="submission" date="2024-02" db="UniProtKB">
        <authorList>
            <consortium name="WormBaseParasite"/>
        </authorList>
    </citation>
    <scope>IDENTIFICATION</scope>
</reference>
<dbReference type="Proteomes" id="UP000887575">
    <property type="component" value="Unassembled WGS sequence"/>
</dbReference>
<sequence length="89" mass="10324">MKILLLNCRLCSNRIGCPISEYAIILRNISQNAYSLIERTCSLSERSTNKRFVRDIVQYFKDIVQILLNRMTKALNKKMKRAKGNGICK</sequence>
<evidence type="ECO:0000313" key="2">
    <source>
        <dbReference type="WBParaSite" id="MBELARI_LOCUS12001"/>
    </source>
</evidence>
<dbReference type="WBParaSite" id="MBELARI_LOCUS12001">
    <property type="protein sequence ID" value="MBELARI_LOCUS12001"/>
    <property type="gene ID" value="MBELARI_LOCUS12001"/>
</dbReference>
<accession>A0AAF3EDE4</accession>
<name>A0AAF3EDE4_9BILA</name>
<protein>
    <submittedName>
        <fullName evidence="2">Uncharacterized protein</fullName>
    </submittedName>
</protein>